<comment type="caution">
    <text evidence="1">The sequence shown here is derived from an EMBL/GenBank/DDBJ whole genome shotgun (WGS) entry which is preliminary data.</text>
</comment>
<reference evidence="1" key="1">
    <citation type="submission" date="2021-05" db="EMBL/GenBank/DDBJ databases">
        <authorList>
            <person name="Pan Q."/>
            <person name="Jouanno E."/>
            <person name="Zahm M."/>
            <person name="Klopp C."/>
            <person name="Cabau C."/>
            <person name="Louis A."/>
            <person name="Berthelot C."/>
            <person name="Parey E."/>
            <person name="Roest Crollius H."/>
            <person name="Montfort J."/>
            <person name="Robinson-Rechavi M."/>
            <person name="Bouchez O."/>
            <person name="Lampietro C."/>
            <person name="Lopez Roques C."/>
            <person name="Donnadieu C."/>
            <person name="Postlethwait J."/>
            <person name="Bobe J."/>
            <person name="Dillon D."/>
            <person name="Chandos A."/>
            <person name="von Hippel F."/>
            <person name="Guiguen Y."/>
        </authorList>
    </citation>
    <scope>NUCLEOTIDE SEQUENCE</scope>
    <source>
        <strain evidence="1">YG-Jan2019</strain>
    </source>
</reference>
<keyword evidence="2" id="KW-1185">Reference proteome</keyword>
<evidence type="ECO:0000313" key="2">
    <source>
        <dbReference type="Proteomes" id="UP001157502"/>
    </source>
</evidence>
<name>A0ACC2FDX3_DALPE</name>
<dbReference type="Proteomes" id="UP001157502">
    <property type="component" value="Chromosome 29"/>
</dbReference>
<protein>
    <submittedName>
        <fullName evidence="1">Uncharacterized protein</fullName>
    </submittedName>
</protein>
<evidence type="ECO:0000313" key="1">
    <source>
        <dbReference type="EMBL" id="KAJ7989603.1"/>
    </source>
</evidence>
<proteinExistence type="predicted"/>
<dbReference type="EMBL" id="CM055756">
    <property type="protein sequence ID" value="KAJ7989603.1"/>
    <property type="molecule type" value="Genomic_DNA"/>
</dbReference>
<accession>A0ACC2FDX3</accession>
<organism evidence="1 2">
    <name type="scientific">Dallia pectoralis</name>
    <name type="common">Alaska blackfish</name>
    <dbReference type="NCBI Taxonomy" id="75939"/>
    <lineage>
        <taxon>Eukaryota</taxon>
        <taxon>Metazoa</taxon>
        <taxon>Chordata</taxon>
        <taxon>Craniata</taxon>
        <taxon>Vertebrata</taxon>
        <taxon>Euteleostomi</taxon>
        <taxon>Actinopterygii</taxon>
        <taxon>Neopterygii</taxon>
        <taxon>Teleostei</taxon>
        <taxon>Protacanthopterygii</taxon>
        <taxon>Esociformes</taxon>
        <taxon>Umbridae</taxon>
        <taxon>Dallia</taxon>
    </lineage>
</organism>
<gene>
    <name evidence="1" type="ORF">DPEC_G00306240</name>
</gene>
<sequence length="406" mass="44986">MSEPMYREWILETIDSLRSRKARPDLDRICRMVRRRHGSEAERTCAELDKLIREQTVLKVNYKGSVSYRNAAKVHRRSRKRDDRATRRSPTEDADPWDVSNGDSGGALGLVDREETADPEDEVPVSMETDSTIEEEEEVEGADEDGHEGSSPGGVDAVKGGSGDTHPQSAPCSPSSTVSDRPPTIKTSRRSSSLPPSSPPALRQKECVSDTAFCPAEDGLSEMERNTGPEGNLKTVAQPSGTCPWVQERTIEDEMKTEDSGFTSDQLVPDCADESREGSERKSQALSFPFECAQYTEMNVASYVMAQDNVKNGQKNGQVSAKMDTTRQNLLFWSVADVASYFTIAGFPEQALAFRTQEIDGKSLLLMQRSDVLTGLSIRLGPALKIYERHVKVLQRTHFLDEEDGL</sequence>